<dbReference type="Proteomes" id="UP000287651">
    <property type="component" value="Unassembled WGS sequence"/>
</dbReference>
<evidence type="ECO:0000313" key="3">
    <source>
        <dbReference type="Proteomes" id="UP000287651"/>
    </source>
</evidence>
<proteinExistence type="predicted"/>
<reference evidence="2 3" key="1">
    <citation type="journal article" date="2014" name="Agronomy (Basel)">
        <title>A Draft Genome Sequence for Ensete ventricosum, the Drought-Tolerant Tree Against Hunger.</title>
        <authorList>
            <person name="Harrison J."/>
            <person name="Moore K.A."/>
            <person name="Paszkiewicz K."/>
            <person name="Jones T."/>
            <person name="Grant M."/>
            <person name="Ambacheew D."/>
            <person name="Muzemil S."/>
            <person name="Studholme D.J."/>
        </authorList>
    </citation>
    <scope>NUCLEOTIDE SEQUENCE [LARGE SCALE GENOMIC DNA]</scope>
</reference>
<evidence type="ECO:0000313" key="2">
    <source>
        <dbReference type="EMBL" id="RRT65578.1"/>
    </source>
</evidence>
<protein>
    <submittedName>
        <fullName evidence="2">Uncharacterized protein</fullName>
    </submittedName>
</protein>
<organism evidence="2 3">
    <name type="scientific">Ensete ventricosum</name>
    <name type="common">Abyssinian banana</name>
    <name type="synonym">Musa ensete</name>
    <dbReference type="NCBI Taxonomy" id="4639"/>
    <lineage>
        <taxon>Eukaryota</taxon>
        <taxon>Viridiplantae</taxon>
        <taxon>Streptophyta</taxon>
        <taxon>Embryophyta</taxon>
        <taxon>Tracheophyta</taxon>
        <taxon>Spermatophyta</taxon>
        <taxon>Magnoliopsida</taxon>
        <taxon>Liliopsida</taxon>
        <taxon>Zingiberales</taxon>
        <taxon>Musaceae</taxon>
        <taxon>Ensete</taxon>
    </lineage>
</organism>
<comment type="caution">
    <text evidence="2">The sequence shown here is derived from an EMBL/GenBank/DDBJ whole genome shotgun (WGS) entry which is preliminary data.</text>
</comment>
<evidence type="ECO:0000256" key="1">
    <source>
        <dbReference type="SAM" id="MobiDB-lite"/>
    </source>
</evidence>
<accession>A0A426ZNM7</accession>
<gene>
    <name evidence="2" type="ORF">B296_00014105</name>
</gene>
<dbReference type="AlphaFoldDB" id="A0A426ZNM7"/>
<sequence length="57" mass="6690">MVHHPPTRWRFLLPAQGEGSRQCRRANDPWAKNRRRAIPSPRTGRCSVSPRREGSRR</sequence>
<name>A0A426ZNM7_ENSVE</name>
<feature type="non-terminal residue" evidence="2">
    <location>
        <position position="57"/>
    </location>
</feature>
<dbReference type="EMBL" id="AMZH03005760">
    <property type="protein sequence ID" value="RRT65578.1"/>
    <property type="molecule type" value="Genomic_DNA"/>
</dbReference>
<feature type="region of interest" description="Disordered" evidence="1">
    <location>
        <begin position="1"/>
        <end position="57"/>
    </location>
</feature>